<accession>A0A167JPS5</accession>
<protein>
    <recommendedName>
        <fullName evidence="1">Phosphoribulokinase/uridine kinase domain-containing protein</fullName>
    </recommendedName>
</protein>
<organism evidence="2 3">
    <name type="scientific">Pseudoalteromonas luteoviolacea S4060-1</name>
    <dbReference type="NCBI Taxonomy" id="1365257"/>
    <lineage>
        <taxon>Bacteria</taxon>
        <taxon>Pseudomonadati</taxon>
        <taxon>Pseudomonadota</taxon>
        <taxon>Gammaproteobacteria</taxon>
        <taxon>Alteromonadales</taxon>
        <taxon>Pseudoalteromonadaceae</taxon>
        <taxon>Pseudoalteromonas</taxon>
    </lineage>
</organism>
<dbReference type="PATRIC" id="fig|1365257.3.peg.4360"/>
<dbReference type="Proteomes" id="UP000076661">
    <property type="component" value="Unassembled WGS sequence"/>
</dbReference>
<dbReference type="RefSeq" id="WP_081225603.1">
    <property type="nucleotide sequence ID" value="NZ_AUXX01000045.1"/>
</dbReference>
<proteinExistence type="predicted"/>
<evidence type="ECO:0000313" key="2">
    <source>
        <dbReference type="EMBL" id="KZN61472.1"/>
    </source>
</evidence>
<dbReference type="EMBL" id="AUXX01000045">
    <property type="protein sequence ID" value="KZN61472.1"/>
    <property type="molecule type" value="Genomic_DNA"/>
</dbReference>
<gene>
    <name evidence="2" type="ORF">N478_05215</name>
</gene>
<dbReference type="Gene3D" id="3.40.50.300">
    <property type="entry name" value="P-loop containing nucleotide triphosphate hydrolases"/>
    <property type="match status" value="1"/>
</dbReference>
<dbReference type="GO" id="GO:0005524">
    <property type="term" value="F:ATP binding"/>
    <property type="evidence" value="ECO:0007669"/>
    <property type="project" value="InterPro"/>
</dbReference>
<dbReference type="GO" id="GO:0016301">
    <property type="term" value="F:kinase activity"/>
    <property type="evidence" value="ECO:0007669"/>
    <property type="project" value="InterPro"/>
</dbReference>
<dbReference type="PANTHER" id="PTHR10285">
    <property type="entry name" value="URIDINE KINASE"/>
    <property type="match status" value="1"/>
</dbReference>
<dbReference type="SUPFAM" id="SSF52540">
    <property type="entry name" value="P-loop containing nucleoside triphosphate hydrolases"/>
    <property type="match status" value="1"/>
</dbReference>
<name>A0A167JPS5_9GAMM</name>
<dbReference type="AlphaFoldDB" id="A0A167JPS5"/>
<evidence type="ECO:0000313" key="3">
    <source>
        <dbReference type="Proteomes" id="UP000076661"/>
    </source>
</evidence>
<dbReference type="InterPro" id="IPR006083">
    <property type="entry name" value="PRK/URK"/>
</dbReference>
<feature type="domain" description="Phosphoribulokinase/uridine kinase" evidence="1">
    <location>
        <begin position="44"/>
        <end position="160"/>
    </location>
</feature>
<reference evidence="2 3" key="1">
    <citation type="submission" date="2013-07" db="EMBL/GenBank/DDBJ databases">
        <title>Comparative Genomic and Metabolomic Analysis of Twelve Strains of Pseudoalteromonas luteoviolacea.</title>
        <authorList>
            <person name="Vynne N.G."/>
            <person name="Mansson M."/>
            <person name="Gram L."/>
        </authorList>
    </citation>
    <scope>NUCLEOTIDE SEQUENCE [LARGE SCALE GENOMIC DNA]</scope>
    <source>
        <strain evidence="2 3">S4060-1</strain>
    </source>
</reference>
<dbReference type="Pfam" id="PF00485">
    <property type="entry name" value="PRK"/>
    <property type="match status" value="1"/>
</dbReference>
<sequence length="287" mass="32654">MTCLAPWQAQFCKSFQLPFGYVGQVQKALDWLYKSVEQSETPLIVAISGCQGSGKSTLSAYMVAYLRENGVLAESVSIDDFYLSQCHRKALASNYHPAFETRGAPGTHDVRGAIQVLQSFKSSEPFVLPRFDKSTDNPFPESAWTRVNSPIDVLIIEGWFLGIPAQPQALLAEACNQFEVHQDATSEYRKQVNEFLALDYQYLFSLFDKLLFLNGNSFEHVYNWRLEQEQKLVMKTGKGMDHNQVQEFIQSYQRLTQWGIEQLPELCDLELVLDATRNVKAVSDENK</sequence>
<dbReference type="InterPro" id="IPR027417">
    <property type="entry name" value="P-loop_NTPase"/>
</dbReference>
<evidence type="ECO:0000259" key="1">
    <source>
        <dbReference type="Pfam" id="PF00485"/>
    </source>
</evidence>
<comment type="caution">
    <text evidence="2">The sequence shown here is derived from an EMBL/GenBank/DDBJ whole genome shotgun (WGS) entry which is preliminary data.</text>
</comment>